<evidence type="ECO:0000313" key="2">
    <source>
        <dbReference type="EMBL" id="KAK7013214.1"/>
    </source>
</evidence>
<keyword evidence="3" id="KW-1185">Reference proteome</keyword>
<dbReference type="EMBL" id="JAWWNJ010000060">
    <property type="protein sequence ID" value="KAK7013214.1"/>
    <property type="molecule type" value="Genomic_DNA"/>
</dbReference>
<accession>A0AAW0AJ67</accession>
<dbReference type="AlphaFoldDB" id="A0AAW0AJ67"/>
<dbReference type="Proteomes" id="UP001362999">
    <property type="component" value="Unassembled WGS sequence"/>
</dbReference>
<sequence length="292" mass="33714">MVLAAGLEVWCPDVLGVPDSLYNQVHEMVFLESFRSAVISYAYRMKGPTETGINNPSLIRDIFRCFAFSYMRRKAQIELKFPGKLAQNQDDSRGSKRRSRLAEKREAFAYKDKLPNRVVSLVSDEYCNSDDNSGTDNDHKAVYFVNGKSLRSASATSYIHKLEERRVADDRRTRGKKKSNIVERIRLRVPNPPESDLSFQMPKKAPIDWFDPEKFNDFPAETRYKYAQYGVALPLIEHHKNTDWKTMNKAAFMEKYGNDVLKQYNIPTAAEMERQGNSGWDEDEGEEVPMQE</sequence>
<proteinExistence type="predicted"/>
<evidence type="ECO:0000256" key="1">
    <source>
        <dbReference type="SAM" id="MobiDB-lite"/>
    </source>
</evidence>
<reference evidence="2 3" key="1">
    <citation type="journal article" date="2024" name="J Genomics">
        <title>Draft genome sequencing and assembly of Favolaschia claudopus CIRM-BRFM 2984 isolated from oak limbs.</title>
        <authorList>
            <person name="Navarro D."/>
            <person name="Drula E."/>
            <person name="Chaduli D."/>
            <person name="Cazenave R."/>
            <person name="Ahrendt S."/>
            <person name="Wang J."/>
            <person name="Lipzen A."/>
            <person name="Daum C."/>
            <person name="Barry K."/>
            <person name="Grigoriev I.V."/>
            <person name="Favel A."/>
            <person name="Rosso M.N."/>
            <person name="Martin F."/>
        </authorList>
    </citation>
    <scope>NUCLEOTIDE SEQUENCE [LARGE SCALE GENOMIC DNA]</scope>
    <source>
        <strain evidence="2 3">CIRM-BRFM 2984</strain>
    </source>
</reference>
<protein>
    <submittedName>
        <fullName evidence="2">Uncharacterized protein</fullName>
    </submittedName>
</protein>
<gene>
    <name evidence="2" type="ORF">R3P38DRAFT_3006076</name>
</gene>
<evidence type="ECO:0000313" key="3">
    <source>
        <dbReference type="Proteomes" id="UP001362999"/>
    </source>
</evidence>
<feature type="region of interest" description="Disordered" evidence="1">
    <location>
        <begin position="273"/>
        <end position="292"/>
    </location>
</feature>
<comment type="caution">
    <text evidence="2">The sequence shown here is derived from an EMBL/GenBank/DDBJ whole genome shotgun (WGS) entry which is preliminary data.</text>
</comment>
<feature type="compositionally biased region" description="Acidic residues" evidence="1">
    <location>
        <begin position="280"/>
        <end position="292"/>
    </location>
</feature>
<organism evidence="2 3">
    <name type="scientific">Favolaschia claudopus</name>
    <dbReference type="NCBI Taxonomy" id="2862362"/>
    <lineage>
        <taxon>Eukaryota</taxon>
        <taxon>Fungi</taxon>
        <taxon>Dikarya</taxon>
        <taxon>Basidiomycota</taxon>
        <taxon>Agaricomycotina</taxon>
        <taxon>Agaricomycetes</taxon>
        <taxon>Agaricomycetidae</taxon>
        <taxon>Agaricales</taxon>
        <taxon>Marasmiineae</taxon>
        <taxon>Mycenaceae</taxon>
        <taxon>Favolaschia</taxon>
    </lineage>
</organism>
<name>A0AAW0AJ67_9AGAR</name>